<dbReference type="InterPro" id="IPR000089">
    <property type="entry name" value="Biotin_lipoyl"/>
</dbReference>
<feature type="domain" description="Multidrug resistance protein MdtA-like C-terminal permuted SH3" evidence="2">
    <location>
        <begin position="155"/>
        <end position="209"/>
    </location>
</feature>
<dbReference type="Gene3D" id="2.40.420.20">
    <property type="match status" value="1"/>
</dbReference>
<organism evidence="3 4">
    <name type="scientific">candidate division WOR-3 bacterium</name>
    <dbReference type="NCBI Taxonomy" id="2052148"/>
    <lineage>
        <taxon>Bacteria</taxon>
        <taxon>Bacteria division WOR-3</taxon>
    </lineage>
</organism>
<gene>
    <name evidence="3" type="ORF">GF359_00980</name>
</gene>
<dbReference type="GO" id="GO:1990281">
    <property type="term" value="C:efflux pump complex"/>
    <property type="evidence" value="ECO:0007669"/>
    <property type="project" value="TreeGrafter"/>
</dbReference>
<evidence type="ECO:0000313" key="3">
    <source>
        <dbReference type="EMBL" id="MBD3363767.1"/>
    </source>
</evidence>
<proteinExistence type="predicted"/>
<reference evidence="3" key="1">
    <citation type="submission" date="2019-11" db="EMBL/GenBank/DDBJ databases">
        <title>Microbial mats filling the niche in hypersaline microbial mats.</title>
        <authorList>
            <person name="Wong H.L."/>
            <person name="Macleod F.I."/>
            <person name="White R.A. III"/>
            <person name="Burns B.P."/>
        </authorList>
    </citation>
    <scope>NUCLEOTIDE SEQUENCE</scope>
    <source>
        <strain evidence="3">Bin_327</strain>
    </source>
</reference>
<feature type="domain" description="Lipoyl-binding" evidence="1">
    <location>
        <begin position="7"/>
        <end position="71"/>
    </location>
</feature>
<accession>A0A9D5K7M9</accession>
<dbReference type="Proteomes" id="UP000630660">
    <property type="component" value="Unassembled WGS sequence"/>
</dbReference>
<protein>
    <submittedName>
        <fullName evidence="3">HlyD family efflux transporter periplasmic adaptor subunit</fullName>
    </submittedName>
</protein>
<name>A0A9D5K7M9_UNCW3</name>
<evidence type="ECO:0000313" key="4">
    <source>
        <dbReference type="Proteomes" id="UP000630660"/>
    </source>
</evidence>
<comment type="caution">
    <text evidence="3">The sequence shown here is derived from an EMBL/GenBank/DDBJ whole genome shotgun (WGS) entry which is preliminary data.</text>
</comment>
<dbReference type="PANTHER" id="PTHR30469">
    <property type="entry name" value="MULTIDRUG RESISTANCE PROTEIN MDTA"/>
    <property type="match status" value="1"/>
</dbReference>
<dbReference type="Gene3D" id="2.40.50.100">
    <property type="match status" value="1"/>
</dbReference>
<evidence type="ECO:0000259" key="2">
    <source>
        <dbReference type="Pfam" id="PF25967"/>
    </source>
</evidence>
<evidence type="ECO:0000259" key="1">
    <source>
        <dbReference type="Pfam" id="PF00364"/>
    </source>
</evidence>
<feature type="non-terminal residue" evidence="3">
    <location>
        <position position="1"/>
    </location>
</feature>
<dbReference type="AlphaFoldDB" id="A0A9D5K7M9"/>
<dbReference type="EMBL" id="WJKJ01000028">
    <property type="protein sequence ID" value="MBD3363767.1"/>
    <property type="molecule type" value="Genomic_DNA"/>
</dbReference>
<dbReference type="CDD" id="cd06850">
    <property type="entry name" value="biotinyl_domain"/>
    <property type="match status" value="1"/>
</dbReference>
<dbReference type="GO" id="GO:0015562">
    <property type="term" value="F:efflux transmembrane transporter activity"/>
    <property type="evidence" value="ECO:0007669"/>
    <property type="project" value="TreeGrafter"/>
</dbReference>
<dbReference type="Pfam" id="PF00364">
    <property type="entry name" value="Biotin_lipoyl"/>
    <property type="match status" value="1"/>
</dbReference>
<dbReference type="InterPro" id="IPR011053">
    <property type="entry name" value="Single_hybrid_motif"/>
</dbReference>
<sequence>ALSRAYGKVTSINVTEGQRVYKNQVLLTLQPEEVGLEYRPQPVKAQIAGVVAEVMVREGEPVQQGTPVAAIIDPAKIEVELAVAGEYYNDVQTTDRAYLILNSDTVTAKIKSRSPVVDPMTRTFGVTLTPLGTSPHLVSGLSVTVRLILDEKPSVIAIPNSALSDSKVIVVSADSVVEYRDLTLGLAGIERTQILEGIEAGEWIVTFGGKNLVQGQQVRVAVR</sequence>
<dbReference type="Pfam" id="PF25967">
    <property type="entry name" value="RND-MFP_C"/>
    <property type="match status" value="1"/>
</dbReference>
<dbReference type="SUPFAM" id="SSF51230">
    <property type="entry name" value="Single hybrid motif"/>
    <property type="match status" value="1"/>
</dbReference>
<dbReference type="InterPro" id="IPR058627">
    <property type="entry name" value="MdtA-like_C"/>
</dbReference>